<proteinExistence type="predicted"/>
<protein>
    <recommendedName>
        <fullName evidence="3">FAD-binding domain-containing protein</fullName>
    </recommendedName>
</protein>
<name>A0A1J0VS56_9NOCA</name>
<dbReference type="EMBL" id="CP018082">
    <property type="protein sequence ID" value="APE34842.1"/>
    <property type="molecule type" value="Genomic_DNA"/>
</dbReference>
<dbReference type="KEGG" id="nsl:BOX37_13800"/>
<dbReference type="Proteomes" id="UP000183810">
    <property type="component" value="Chromosome"/>
</dbReference>
<keyword evidence="2" id="KW-1185">Reference proteome</keyword>
<dbReference type="AlphaFoldDB" id="A0A1J0VS56"/>
<evidence type="ECO:0008006" key="3">
    <source>
        <dbReference type="Google" id="ProtNLM"/>
    </source>
</evidence>
<dbReference type="Gene3D" id="3.40.30.120">
    <property type="match status" value="1"/>
</dbReference>
<accession>A0A1J0VS56</accession>
<dbReference type="Pfam" id="PF21274">
    <property type="entry name" value="Rng_hyd_C"/>
    <property type="match status" value="1"/>
</dbReference>
<organism evidence="1 2">
    <name type="scientific">Nocardia mangyaensis</name>
    <dbReference type="NCBI Taxonomy" id="2213200"/>
    <lineage>
        <taxon>Bacteria</taxon>
        <taxon>Bacillati</taxon>
        <taxon>Actinomycetota</taxon>
        <taxon>Actinomycetes</taxon>
        <taxon>Mycobacteriales</taxon>
        <taxon>Nocardiaceae</taxon>
        <taxon>Nocardia</taxon>
    </lineage>
</organism>
<evidence type="ECO:0000313" key="1">
    <source>
        <dbReference type="EMBL" id="APE34842.1"/>
    </source>
</evidence>
<gene>
    <name evidence="1" type="ORF">BOX37_13800</name>
</gene>
<sequence length="172" mass="19046">MRSPHAPECRLATRRKLPHSATIQRHPVGARPLENTRAQITVLGTDPGATGVRYDFDFDFGDGDELVGRRLRDVELNRGRLYELMHGGKGLLLDQTATLSGWADRVDHVVDVNQELEVPAVLLRPDGYVAWVGTDQRELHDHLATWFGAAASRGVPDPGSNVIGRNLVCRPR</sequence>
<evidence type="ECO:0000313" key="2">
    <source>
        <dbReference type="Proteomes" id="UP000183810"/>
    </source>
</evidence>
<reference evidence="1" key="1">
    <citation type="submission" date="2016-11" db="EMBL/GenBank/DDBJ databases">
        <authorList>
            <person name="Jaros S."/>
            <person name="Januszkiewicz K."/>
            <person name="Wedrychowicz H."/>
        </authorList>
    </citation>
    <scope>NUCLEOTIDE SEQUENCE [LARGE SCALE GENOMIC DNA]</scope>
    <source>
        <strain evidence="1">Y48</strain>
    </source>
</reference>